<keyword evidence="1" id="KW-0472">Membrane</keyword>
<sequence length="295" mass="32225">MAASCSAAQAPHSLAASSQRQARSAAHVVVCGLTPKRPQPFAARPLQRHRAQQLRQVRSADQAVGSGWMDMPESQPPPESTEVFPRLKERDPYKRLGVTRDASYEEVQEARNFLVEQYQGHEPSRECIELALDSILEEKRRVRLKDGFRPPRTGRRTDAAGDAPKLSLWQTVRQYFEPSVPGPTLVNDGAIYVALGIWAGWTAAASDPTLPLGAALAVAVWKLYDKRNKRNPEGPFWGGNPIWGSLAAIVGALVVGSTLSYALVNVLPLPPRLASEAVGLFLITMILGCTAIFLK</sequence>
<dbReference type="Proteomes" id="UP001055712">
    <property type="component" value="Unassembled WGS sequence"/>
</dbReference>
<dbReference type="GO" id="GO:0031969">
    <property type="term" value="C:chloroplast membrane"/>
    <property type="evidence" value="ECO:0007669"/>
    <property type="project" value="TreeGrafter"/>
</dbReference>
<evidence type="ECO:0000313" key="2">
    <source>
        <dbReference type="EMBL" id="KAI3429256.1"/>
    </source>
</evidence>
<evidence type="ECO:0000256" key="1">
    <source>
        <dbReference type="SAM" id="Phobius"/>
    </source>
</evidence>
<reference evidence="2" key="1">
    <citation type="journal article" date="2019" name="Plant J.">
        <title>Chlorella vulgaris genome assembly and annotation reveals the molecular basis for metabolic acclimation to high light conditions.</title>
        <authorList>
            <person name="Cecchin M."/>
            <person name="Marcolungo L."/>
            <person name="Rossato M."/>
            <person name="Girolomoni L."/>
            <person name="Cosentino E."/>
            <person name="Cuine S."/>
            <person name="Li-Beisson Y."/>
            <person name="Delledonne M."/>
            <person name="Ballottari M."/>
        </authorList>
    </citation>
    <scope>NUCLEOTIDE SEQUENCE</scope>
    <source>
        <strain evidence="2">211/11P</strain>
    </source>
</reference>
<comment type="caution">
    <text evidence="2">The sequence shown here is derived from an EMBL/GenBank/DDBJ whole genome shotgun (WGS) entry which is preliminary data.</text>
</comment>
<feature type="transmembrane region" description="Helical" evidence="1">
    <location>
        <begin position="242"/>
        <end position="264"/>
    </location>
</feature>
<keyword evidence="1" id="KW-0812">Transmembrane</keyword>
<dbReference type="PANTHER" id="PTHR33372">
    <property type="match status" value="1"/>
</dbReference>
<keyword evidence="1" id="KW-1133">Transmembrane helix</keyword>
<protein>
    <submittedName>
        <fullName evidence="2">Uncharacterized protein</fullName>
    </submittedName>
</protein>
<organism evidence="2 3">
    <name type="scientific">Chlorella vulgaris</name>
    <name type="common">Green alga</name>
    <dbReference type="NCBI Taxonomy" id="3077"/>
    <lineage>
        <taxon>Eukaryota</taxon>
        <taxon>Viridiplantae</taxon>
        <taxon>Chlorophyta</taxon>
        <taxon>core chlorophytes</taxon>
        <taxon>Trebouxiophyceae</taxon>
        <taxon>Chlorellales</taxon>
        <taxon>Chlorellaceae</taxon>
        <taxon>Chlorella clade</taxon>
        <taxon>Chlorella</taxon>
    </lineage>
</organism>
<proteinExistence type="predicted"/>
<feature type="transmembrane region" description="Helical" evidence="1">
    <location>
        <begin position="276"/>
        <end position="294"/>
    </location>
</feature>
<dbReference type="InterPro" id="IPR021788">
    <property type="entry name" value="CPP1-like"/>
</dbReference>
<evidence type="ECO:0000313" key="3">
    <source>
        <dbReference type="Proteomes" id="UP001055712"/>
    </source>
</evidence>
<dbReference type="PANTHER" id="PTHR33372:SF2">
    <property type="entry name" value="PROTEIN CHAPERONE-LIKE PROTEIN OF POR1, CHLOROPLASTIC"/>
    <property type="match status" value="1"/>
</dbReference>
<keyword evidence="3" id="KW-1185">Reference proteome</keyword>
<dbReference type="AlphaFoldDB" id="A0A9D4TLT8"/>
<reference evidence="2" key="2">
    <citation type="submission" date="2020-11" db="EMBL/GenBank/DDBJ databases">
        <authorList>
            <person name="Cecchin M."/>
            <person name="Marcolungo L."/>
            <person name="Rossato M."/>
            <person name="Girolomoni L."/>
            <person name="Cosentino E."/>
            <person name="Cuine S."/>
            <person name="Li-Beisson Y."/>
            <person name="Delledonne M."/>
            <person name="Ballottari M."/>
        </authorList>
    </citation>
    <scope>NUCLEOTIDE SEQUENCE</scope>
    <source>
        <strain evidence="2">211/11P</strain>
        <tissue evidence="2">Whole cell</tissue>
    </source>
</reference>
<gene>
    <name evidence="2" type="ORF">D9Q98_005353</name>
</gene>
<name>A0A9D4TLT8_CHLVU</name>
<dbReference type="EMBL" id="SIDB01000008">
    <property type="protein sequence ID" value="KAI3429256.1"/>
    <property type="molecule type" value="Genomic_DNA"/>
</dbReference>
<accession>A0A9D4TLT8</accession>
<dbReference type="OrthoDB" id="2014563at2759"/>
<dbReference type="Pfam" id="PF11833">
    <property type="entry name" value="CPP1-like"/>
    <property type="match status" value="1"/>
</dbReference>
<feature type="transmembrane region" description="Helical" evidence="1">
    <location>
        <begin position="191"/>
        <end position="221"/>
    </location>
</feature>